<feature type="non-terminal residue" evidence="5">
    <location>
        <position position="502"/>
    </location>
</feature>
<protein>
    <recommendedName>
        <fullName evidence="4">SH2 domain-containing protein</fullName>
    </recommendedName>
</protein>
<feature type="region of interest" description="Disordered" evidence="3">
    <location>
        <begin position="356"/>
        <end position="396"/>
    </location>
</feature>
<comment type="caution">
    <text evidence="5">The sequence shown here is derived from an EMBL/GenBank/DDBJ whole genome shotgun (WGS) entry which is preliminary data.</text>
</comment>
<evidence type="ECO:0000256" key="1">
    <source>
        <dbReference type="ARBA" id="ARBA00022999"/>
    </source>
</evidence>
<dbReference type="SMART" id="SM00252">
    <property type="entry name" value="SH2"/>
    <property type="match status" value="2"/>
</dbReference>
<keyword evidence="1 2" id="KW-0727">SH2 domain</keyword>
<evidence type="ECO:0000256" key="3">
    <source>
        <dbReference type="SAM" id="MobiDB-lite"/>
    </source>
</evidence>
<proteinExistence type="predicted"/>
<accession>A0ABD2QAI2</accession>
<dbReference type="InterPro" id="IPR051184">
    <property type="entry name" value="Tyrosine-phos_adapter"/>
</dbReference>
<name>A0ABD2QAI2_9PLAT</name>
<keyword evidence="6" id="KW-1185">Reference proteome</keyword>
<organism evidence="5 6">
    <name type="scientific">Cichlidogyrus casuarinus</name>
    <dbReference type="NCBI Taxonomy" id="1844966"/>
    <lineage>
        <taxon>Eukaryota</taxon>
        <taxon>Metazoa</taxon>
        <taxon>Spiralia</taxon>
        <taxon>Lophotrochozoa</taxon>
        <taxon>Platyhelminthes</taxon>
        <taxon>Monogenea</taxon>
        <taxon>Monopisthocotylea</taxon>
        <taxon>Dactylogyridea</taxon>
        <taxon>Ancyrocephalidae</taxon>
        <taxon>Cichlidogyrus</taxon>
    </lineage>
</organism>
<dbReference type="Proteomes" id="UP001626550">
    <property type="component" value="Unassembled WGS sequence"/>
</dbReference>
<reference evidence="5 6" key="1">
    <citation type="submission" date="2024-11" db="EMBL/GenBank/DDBJ databases">
        <title>Adaptive evolution of stress response genes in parasites aligns with host niche diversity.</title>
        <authorList>
            <person name="Hahn C."/>
            <person name="Resl P."/>
        </authorList>
    </citation>
    <scope>NUCLEOTIDE SEQUENCE [LARGE SCALE GENOMIC DNA]</scope>
    <source>
        <strain evidence="5">EGGRZ-B1_66</strain>
        <tissue evidence="5">Body</tissue>
    </source>
</reference>
<dbReference type="PROSITE" id="PS50001">
    <property type="entry name" value="SH2"/>
    <property type="match status" value="2"/>
</dbReference>
<dbReference type="Pfam" id="PF00017">
    <property type="entry name" value="SH2"/>
    <property type="match status" value="2"/>
</dbReference>
<dbReference type="AlphaFoldDB" id="A0ABD2QAI2"/>
<dbReference type="PANTHER" id="PTHR19969">
    <property type="entry name" value="SH2-SH3 ADAPTOR PROTEIN-RELATED"/>
    <property type="match status" value="1"/>
</dbReference>
<dbReference type="InterPro" id="IPR036860">
    <property type="entry name" value="SH2_dom_sf"/>
</dbReference>
<feature type="region of interest" description="Disordered" evidence="3">
    <location>
        <begin position="478"/>
        <end position="502"/>
    </location>
</feature>
<feature type="compositionally biased region" description="Polar residues" evidence="3">
    <location>
        <begin position="356"/>
        <end position="367"/>
    </location>
</feature>
<dbReference type="SUPFAM" id="SSF55550">
    <property type="entry name" value="SH2 domain"/>
    <property type="match status" value="2"/>
</dbReference>
<evidence type="ECO:0000259" key="4">
    <source>
        <dbReference type="PROSITE" id="PS50001"/>
    </source>
</evidence>
<evidence type="ECO:0000313" key="6">
    <source>
        <dbReference type="Proteomes" id="UP001626550"/>
    </source>
</evidence>
<evidence type="ECO:0000313" key="5">
    <source>
        <dbReference type="EMBL" id="KAL3316570.1"/>
    </source>
</evidence>
<feature type="domain" description="SH2" evidence="4">
    <location>
        <begin position="240"/>
        <end position="316"/>
    </location>
</feature>
<dbReference type="PRINTS" id="PR00401">
    <property type="entry name" value="SH2DOMAIN"/>
</dbReference>
<evidence type="ECO:0000256" key="2">
    <source>
        <dbReference type="PROSITE-ProRule" id="PRU00191"/>
    </source>
</evidence>
<feature type="domain" description="SH2" evidence="4">
    <location>
        <begin position="28"/>
        <end position="118"/>
    </location>
</feature>
<dbReference type="PANTHER" id="PTHR19969:SF5">
    <property type="entry name" value="CRK-LIKE PROTEIN"/>
    <property type="match status" value="1"/>
</dbReference>
<gene>
    <name evidence="5" type="ORF">Ciccas_004774</name>
</gene>
<sequence length="502" mass="56307">MTRTRNDFSPTQKCKRPALAACVQSAHYFHGKITRDQAEKLLLARGGLEGMYLLRESAHLNYAISICHKGRIHHYNIELQPDGGYRIPTGLLFPGPIELIEHHSGNLDGFLTLASIPLDRMGKDSYWVMQGLTAGELEEYIRLKAIEMGLKVRCFSLICIIMDRCSRIVKLRVEALSTRKGSFLWAFKRNVCDIRFPTSSWIFQQLILFQGSSIDDALAGPMREHFQYLVLKELHSMQPWYHEYISRKEAERRLHRAGNLDGDFLVRRRKEDHSFVLSLTCYCEAKHYRIEVCLDRLSIEGGQMFPTLMEVRSQHSPKQMSTGGKCCQHQKYHAQLNSDKGRAFDAAAILDTIDARTSTHSSPGPNTHSQHHCCCSSASSSSPGTDHPTIKANPSLPLEPWDRKSLSSTNSDLISFSDWPNVHRLLNTSSAGEAMLPVSMPLNNSVGMPPHTPFTPPTPVVLNNLITPTPTSMLNVSDPLPPPMRPCLTASTDLPAPSPDDR</sequence>
<dbReference type="Gene3D" id="3.30.505.10">
    <property type="entry name" value="SH2 domain"/>
    <property type="match status" value="2"/>
</dbReference>
<dbReference type="EMBL" id="JBJKFK010000518">
    <property type="protein sequence ID" value="KAL3316570.1"/>
    <property type="molecule type" value="Genomic_DNA"/>
</dbReference>
<dbReference type="InterPro" id="IPR000980">
    <property type="entry name" value="SH2"/>
</dbReference>